<comment type="caution">
    <text evidence="20">Lacks conserved residue(s) required for the propagation of feature annotation.</text>
</comment>
<keyword evidence="2 20" id="KW-0813">Transport</keyword>
<evidence type="ECO:0000256" key="3">
    <source>
        <dbReference type="ARBA" id="ARBA00022475"/>
    </source>
</evidence>
<evidence type="ECO:0000259" key="22">
    <source>
        <dbReference type="Pfam" id="PF02931"/>
    </source>
</evidence>
<evidence type="ECO:0000256" key="2">
    <source>
        <dbReference type="ARBA" id="ARBA00022448"/>
    </source>
</evidence>
<dbReference type="GO" id="GO:0045211">
    <property type="term" value="C:postsynaptic membrane"/>
    <property type="evidence" value="ECO:0007669"/>
    <property type="project" value="UniProtKB-SubCell"/>
</dbReference>
<evidence type="ECO:0000256" key="17">
    <source>
        <dbReference type="ARBA" id="ARBA00023303"/>
    </source>
</evidence>
<dbReference type="GO" id="GO:0034707">
    <property type="term" value="C:chloride channel complex"/>
    <property type="evidence" value="ECO:0007669"/>
    <property type="project" value="UniProtKB-KW"/>
</dbReference>
<dbReference type="InterPro" id="IPR038050">
    <property type="entry name" value="Neuro_actylchol_rec"/>
</dbReference>
<evidence type="ECO:0000256" key="16">
    <source>
        <dbReference type="ARBA" id="ARBA00023286"/>
    </source>
</evidence>
<dbReference type="Gene3D" id="2.70.170.10">
    <property type="entry name" value="Neurotransmitter-gated ion-channel ligand-binding domain"/>
    <property type="match status" value="1"/>
</dbReference>
<evidence type="ECO:0000256" key="7">
    <source>
        <dbReference type="ARBA" id="ARBA00023018"/>
    </source>
</evidence>
<dbReference type="InterPro" id="IPR006201">
    <property type="entry name" value="Neur_channel"/>
</dbReference>
<evidence type="ECO:0000256" key="8">
    <source>
        <dbReference type="ARBA" id="ARBA00023065"/>
    </source>
</evidence>
<keyword evidence="13" id="KW-0325">Glycoprotein</keyword>
<keyword evidence="8 20" id="KW-0406">Ion transport</keyword>
<organism evidence="24 25">
    <name type="scientific">Meloidogyne hapla</name>
    <name type="common">Root-knot nematode worm</name>
    <dbReference type="NCBI Taxonomy" id="6305"/>
    <lineage>
        <taxon>Eukaryota</taxon>
        <taxon>Metazoa</taxon>
        <taxon>Ecdysozoa</taxon>
        <taxon>Nematoda</taxon>
        <taxon>Chromadorea</taxon>
        <taxon>Rhabditida</taxon>
        <taxon>Tylenchina</taxon>
        <taxon>Tylenchomorpha</taxon>
        <taxon>Tylenchoidea</taxon>
        <taxon>Meloidogynidae</taxon>
        <taxon>Meloidogyninae</taxon>
        <taxon>Meloidogyne</taxon>
    </lineage>
</organism>
<evidence type="ECO:0000256" key="18">
    <source>
        <dbReference type="ARBA" id="ARBA00034104"/>
    </source>
</evidence>
<dbReference type="InterPro" id="IPR036734">
    <property type="entry name" value="Neur_chan_lig-bd_sf"/>
</dbReference>
<dbReference type="GO" id="GO:0005254">
    <property type="term" value="F:chloride channel activity"/>
    <property type="evidence" value="ECO:0007669"/>
    <property type="project" value="UniProtKB-KW"/>
</dbReference>
<dbReference type="NCBIfam" id="TIGR00860">
    <property type="entry name" value="LIC"/>
    <property type="match status" value="1"/>
</dbReference>
<evidence type="ECO:0000256" key="6">
    <source>
        <dbReference type="ARBA" id="ARBA00022989"/>
    </source>
</evidence>
<feature type="domain" description="Neurotransmitter-gated ion-channel ligand-binding" evidence="22">
    <location>
        <begin position="181"/>
        <end position="400"/>
    </location>
</feature>
<dbReference type="Proteomes" id="UP000095281">
    <property type="component" value="Unplaced"/>
</dbReference>
<name>A0A1I8AWL7_MELHA</name>
<keyword evidence="10" id="KW-1015">Disulfide bond</keyword>
<evidence type="ECO:0000256" key="13">
    <source>
        <dbReference type="ARBA" id="ARBA00023180"/>
    </source>
</evidence>
<evidence type="ECO:0000256" key="12">
    <source>
        <dbReference type="ARBA" id="ARBA00023173"/>
    </source>
</evidence>
<keyword evidence="11" id="KW-0675">Receptor</keyword>
<accession>A0A1I8AWL7</accession>
<keyword evidence="4 20" id="KW-0812">Transmembrane</keyword>
<dbReference type="InterPro" id="IPR006028">
    <property type="entry name" value="GABAA/Glycine_rcpt"/>
</dbReference>
<comment type="similarity">
    <text evidence="1">Belongs to the ligand-gated ion channel (TC 1.A.9) family. Gamma-aminobutyric acid receptor (TC 1.A.9.5) subfamily.</text>
</comment>
<dbReference type="Pfam" id="PF02932">
    <property type="entry name" value="Neur_chan_memb"/>
    <property type="match status" value="1"/>
</dbReference>
<dbReference type="SUPFAM" id="SSF90112">
    <property type="entry name" value="Neurotransmitter-gated ion-channel transmembrane pore"/>
    <property type="match status" value="1"/>
</dbReference>
<evidence type="ECO:0000256" key="14">
    <source>
        <dbReference type="ARBA" id="ARBA00023214"/>
    </source>
</evidence>
<evidence type="ECO:0000313" key="24">
    <source>
        <dbReference type="Proteomes" id="UP000095281"/>
    </source>
</evidence>
<dbReference type="Pfam" id="PF02931">
    <property type="entry name" value="Neur_chan_LBD"/>
    <property type="match status" value="1"/>
</dbReference>
<dbReference type="InterPro" id="IPR036719">
    <property type="entry name" value="Neuro-gated_channel_TM_sf"/>
</dbReference>
<keyword evidence="14" id="KW-0868">Chloride</keyword>
<evidence type="ECO:0000256" key="11">
    <source>
        <dbReference type="ARBA" id="ARBA00023170"/>
    </source>
</evidence>
<dbReference type="InterPro" id="IPR018000">
    <property type="entry name" value="Neurotransmitter_ion_chnl_CS"/>
</dbReference>
<feature type="compositionally biased region" description="Polar residues" evidence="21">
    <location>
        <begin position="488"/>
        <end position="504"/>
    </location>
</feature>
<dbReference type="InterPro" id="IPR006202">
    <property type="entry name" value="Neur_chan_lig-bd"/>
</dbReference>
<evidence type="ECO:0000256" key="20">
    <source>
        <dbReference type="RuleBase" id="RU000687"/>
    </source>
</evidence>
<dbReference type="AlphaFoldDB" id="A0A1I8AWL7"/>
<dbReference type="PANTHER" id="PTHR18945">
    <property type="entry name" value="NEUROTRANSMITTER GATED ION CHANNEL"/>
    <property type="match status" value="1"/>
</dbReference>
<proteinExistence type="inferred from homology"/>
<keyword evidence="6 20" id="KW-1133">Transmembrane helix</keyword>
<dbReference type="WBParaSite" id="MhA1_Contig1023.frz3.fgene1">
    <property type="protein sequence ID" value="MhA1_Contig1023.frz3.fgene1"/>
    <property type="gene ID" value="MhA1_Contig1023.frz3.fgene1"/>
</dbReference>
<evidence type="ECO:0000259" key="23">
    <source>
        <dbReference type="Pfam" id="PF02932"/>
    </source>
</evidence>
<dbReference type="PROSITE" id="PS00236">
    <property type="entry name" value="NEUROTR_ION_CHANNEL"/>
    <property type="match status" value="1"/>
</dbReference>
<comment type="subcellular location">
    <subcellularLocation>
        <location evidence="18">Postsynaptic cell membrane</location>
        <topology evidence="18">Multi-pass membrane protein</topology>
    </subcellularLocation>
</comment>
<keyword evidence="15" id="KW-0628">Postsynaptic cell membrane</keyword>
<keyword evidence="5" id="KW-0732">Signal</keyword>
<evidence type="ECO:0000256" key="15">
    <source>
        <dbReference type="ARBA" id="ARBA00023257"/>
    </source>
</evidence>
<dbReference type="GO" id="GO:0004888">
    <property type="term" value="F:transmembrane signaling receptor activity"/>
    <property type="evidence" value="ECO:0007669"/>
    <property type="project" value="InterPro"/>
</dbReference>
<keyword evidence="24" id="KW-1185">Reference proteome</keyword>
<keyword evidence="9 20" id="KW-0472">Membrane</keyword>
<keyword evidence="12" id="KW-0869">Chloride channel</keyword>
<feature type="domain" description="Neurotransmitter-gated ion-channel transmembrane" evidence="23">
    <location>
        <begin position="408"/>
        <end position="461"/>
    </location>
</feature>
<dbReference type="InterPro" id="IPR006029">
    <property type="entry name" value="Neurotrans-gated_channel_TM"/>
</dbReference>
<evidence type="ECO:0000256" key="21">
    <source>
        <dbReference type="SAM" id="MobiDB-lite"/>
    </source>
</evidence>
<evidence type="ECO:0000256" key="5">
    <source>
        <dbReference type="ARBA" id="ARBA00022729"/>
    </source>
</evidence>
<dbReference type="GO" id="GO:0005230">
    <property type="term" value="F:extracellular ligand-gated monoatomic ion channel activity"/>
    <property type="evidence" value="ECO:0007669"/>
    <property type="project" value="InterPro"/>
</dbReference>
<dbReference type="PRINTS" id="PR00252">
    <property type="entry name" value="NRIONCHANNEL"/>
</dbReference>
<evidence type="ECO:0000256" key="10">
    <source>
        <dbReference type="ARBA" id="ARBA00023157"/>
    </source>
</evidence>
<protein>
    <recommendedName>
        <fullName evidence="19">Gamma-aminobutyric acid receptor subunit beta</fullName>
    </recommendedName>
</protein>
<dbReference type="OMA" id="PYGMANI"/>
<sequence length="679" mass="77981">MIQSEEYKIEKYSLWKSKLSKIYNYNNYLLYPSSTKINVLVEKQIKNKIGTFTKNHPTKIISNGENKFEKDVEECFTQRRKTKRISFFIKDLRWKRIQRNFIRNSSKRFYCPHTRLKIFLLIFLSAINAFCLRHFGANATLMSNEHSSQNSNDDQSIHWEENPQYINEQHPKNGLNTSYISQILDRLTDGTIYDKRLRPRYSEGAVDVGISIHITSISAVSEVDMDFTLDFYLRQTWYDNRLAFAQIDPELARRIKKLTVGVEYLDRLWKPDTFFPNEKTSMFHVATTPNTFLRIEPDGRIYTSQRMTVKAMCPMDLAMFPMDSQTCKLGLESYGYDVDDIDYYWGERRSDGKKPEDAVAFDDFFLPQFRRTGYRVTGTHVRTASGEYARLYIEVVLSRNLGFYLMNIIIPSMLIVSISWVSFWLSREASPARVGLGVTTVLTMTTLITTTNNSMPKASLVEYAVVSYWNKRQCRRRDRRERIRSAPASANIQRNESSTFSSGNIMAPSGTEYPMFMNFPTTPAGGLAVPSPNAQSYVYKAPGLLVAAPLSSPNQQQNSTDALGPQIGSTTTTTQMPPECDCRLGNIPLLQYPGREFHNHSQLGLSNSIPYGMANIGKMNRRQRRRPYSYYGGMGVGTFGMSVSSRRGFCQTLCACRRLKSALTFMSQRELEKVDFVPF</sequence>
<dbReference type="FunFam" id="2.70.170.10:FF:000021">
    <property type="entry name" value="Gamma-aminobutyric acid receptor isoform 3b"/>
    <property type="match status" value="1"/>
</dbReference>
<feature type="region of interest" description="Disordered" evidence="21">
    <location>
        <begin position="479"/>
        <end position="504"/>
    </location>
</feature>
<evidence type="ECO:0000256" key="9">
    <source>
        <dbReference type="ARBA" id="ARBA00023136"/>
    </source>
</evidence>
<keyword evidence="17 20" id="KW-0407">Ion channel</keyword>
<dbReference type="PRINTS" id="PR00253">
    <property type="entry name" value="GABAARECEPTR"/>
</dbReference>
<evidence type="ECO:0000256" key="19">
    <source>
        <dbReference type="ARBA" id="ARBA00071250"/>
    </source>
</evidence>
<keyword evidence="7" id="KW-0770">Synapse</keyword>
<feature type="transmembrane region" description="Helical" evidence="20">
    <location>
        <begin position="401"/>
        <end position="425"/>
    </location>
</feature>
<evidence type="ECO:0000313" key="25">
    <source>
        <dbReference type="WBParaSite" id="MhA1_Contig1023.frz3.fgene1"/>
    </source>
</evidence>
<dbReference type="SUPFAM" id="SSF63712">
    <property type="entry name" value="Nicotinic receptor ligand binding domain-like"/>
    <property type="match status" value="1"/>
</dbReference>
<evidence type="ECO:0000256" key="4">
    <source>
        <dbReference type="ARBA" id="ARBA00022692"/>
    </source>
</evidence>
<evidence type="ECO:0000256" key="1">
    <source>
        <dbReference type="ARBA" id="ARBA00010180"/>
    </source>
</evidence>
<dbReference type="Gene3D" id="1.20.58.390">
    <property type="entry name" value="Neurotransmitter-gated ion-channel transmembrane domain"/>
    <property type="match status" value="1"/>
</dbReference>
<keyword evidence="16" id="KW-1071">Ligand-gated ion channel</keyword>
<reference evidence="25" key="1">
    <citation type="submission" date="2016-11" db="UniProtKB">
        <authorList>
            <consortium name="WormBaseParasite"/>
        </authorList>
    </citation>
    <scope>IDENTIFICATION</scope>
</reference>
<keyword evidence="3" id="KW-1003">Cell membrane</keyword>